<evidence type="ECO:0000256" key="1">
    <source>
        <dbReference type="ARBA" id="ARBA00004418"/>
    </source>
</evidence>
<keyword evidence="5" id="KW-1185">Reference proteome</keyword>
<evidence type="ECO:0000313" key="5">
    <source>
        <dbReference type="Proteomes" id="UP000005380"/>
    </source>
</evidence>
<keyword evidence="3" id="KW-0732">Signal</keyword>
<name>W0DZJ0_9GAMM</name>
<gene>
    <name evidence="4" type="ORF">THIAE_10410</name>
</gene>
<dbReference type="Pfam" id="PF13379">
    <property type="entry name" value="NMT1_2"/>
    <property type="match status" value="1"/>
</dbReference>
<evidence type="ECO:0000256" key="2">
    <source>
        <dbReference type="ARBA" id="ARBA00010742"/>
    </source>
</evidence>
<protein>
    <recommendedName>
        <fullName evidence="6">SsuA/THI5-like domain-containing protein</fullName>
    </recommendedName>
</protein>
<dbReference type="STRING" id="717772.THIAE_10410"/>
<dbReference type="AlphaFoldDB" id="W0DZJ0"/>
<dbReference type="InParanoid" id="W0DZJ0"/>
<dbReference type="PANTHER" id="PTHR30024:SF47">
    <property type="entry name" value="TAURINE-BINDING PERIPLASMIC PROTEIN"/>
    <property type="match status" value="1"/>
</dbReference>
<dbReference type="eggNOG" id="COG0715">
    <property type="taxonomic scope" value="Bacteria"/>
</dbReference>
<dbReference type="Proteomes" id="UP000005380">
    <property type="component" value="Chromosome"/>
</dbReference>
<organism evidence="4 5">
    <name type="scientific">Thiomicrospira aerophila AL3</name>
    <dbReference type="NCBI Taxonomy" id="717772"/>
    <lineage>
        <taxon>Bacteria</taxon>
        <taxon>Pseudomonadati</taxon>
        <taxon>Pseudomonadota</taxon>
        <taxon>Gammaproteobacteria</taxon>
        <taxon>Thiotrichales</taxon>
        <taxon>Piscirickettsiaceae</taxon>
        <taxon>Thiomicrospira</taxon>
    </lineage>
</organism>
<dbReference type="GO" id="GO:0042597">
    <property type="term" value="C:periplasmic space"/>
    <property type="evidence" value="ECO:0007669"/>
    <property type="project" value="UniProtKB-SubCell"/>
</dbReference>
<dbReference type="HOGENOM" id="CLU_028871_3_2_6"/>
<reference evidence="4 5" key="1">
    <citation type="submission" date="2013-12" db="EMBL/GenBank/DDBJ databases">
        <authorList>
            <consortium name="DOE Joint Genome Institute"/>
            <person name="Kappler U."/>
            <person name="Huntemann M."/>
            <person name="Han J."/>
            <person name="Chen A."/>
            <person name="Kyrpides N."/>
            <person name="Mavromatis K."/>
            <person name="Markowitz V."/>
            <person name="Palaniappan K."/>
            <person name="Ivanova N."/>
            <person name="Schaumberg A."/>
            <person name="Pati A."/>
            <person name="Liolios K."/>
            <person name="Nordberg H.P."/>
            <person name="Cantor M.N."/>
            <person name="Hua S.X."/>
            <person name="Woyke T."/>
        </authorList>
    </citation>
    <scope>NUCLEOTIDE SEQUENCE [LARGE SCALE GENOMIC DNA]</scope>
    <source>
        <strain evidence="5">AL2</strain>
    </source>
</reference>
<dbReference type="FunCoup" id="W0DZJ0">
    <property type="interactions" value="54"/>
</dbReference>
<dbReference type="PANTHER" id="PTHR30024">
    <property type="entry name" value="ALIPHATIC SULFONATES-BINDING PROTEIN-RELATED"/>
    <property type="match status" value="1"/>
</dbReference>
<accession>W0DZJ0</accession>
<evidence type="ECO:0000313" key="4">
    <source>
        <dbReference type="EMBL" id="AHF02409.1"/>
    </source>
</evidence>
<comment type="similarity">
    <text evidence="2">Belongs to the bacterial solute-binding protein SsuA/TauA family.</text>
</comment>
<dbReference type="KEGG" id="tao:THIAE_10410"/>
<dbReference type="Gene3D" id="3.40.190.10">
    <property type="entry name" value="Periplasmic binding protein-like II"/>
    <property type="match status" value="2"/>
</dbReference>
<dbReference type="EMBL" id="CP007030">
    <property type="protein sequence ID" value="AHF02409.1"/>
    <property type="molecule type" value="Genomic_DNA"/>
</dbReference>
<sequence length="279" mass="31946">MIDLANKLNIIDRNKIDLVKTSSASETMSRFQNKQLDVAMLTFDEAIRLCANGTELEIILIFNISMGADIVLSRPTINELAQIKGKRIGLEFNSVGKIILAELLRRTNLSSADVELVNVEHHLQPDAWINQQLDLLITYEPQASKLLIQSPGIKLFSSLAIPDRIFDVMVIQKDLSRQQIRLVRQLVKDYFQATFQFKSNPINASYHLAEILELHPEEILKLYRLIQIPDQLANHRFLSGQDPRLIQNLDFLSSLNAQLNLENCDQMHLFNDRYIGLEI</sequence>
<evidence type="ECO:0000256" key="3">
    <source>
        <dbReference type="ARBA" id="ARBA00022729"/>
    </source>
</evidence>
<proteinExistence type="inferred from homology"/>
<comment type="subcellular location">
    <subcellularLocation>
        <location evidence="1">Periplasm</location>
    </subcellularLocation>
</comment>
<evidence type="ECO:0008006" key="6">
    <source>
        <dbReference type="Google" id="ProtNLM"/>
    </source>
</evidence>
<dbReference type="SUPFAM" id="SSF53850">
    <property type="entry name" value="Periplasmic binding protein-like II"/>
    <property type="match status" value="1"/>
</dbReference>